<organism evidence="3 4">
    <name type="scientific">Methyloligella halotolerans</name>
    <dbReference type="NCBI Taxonomy" id="1177755"/>
    <lineage>
        <taxon>Bacteria</taxon>
        <taxon>Pseudomonadati</taxon>
        <taxon>Pseudomonadota</taxon>
        <taxon>Alphaproteobacteria</taxon>
        <taxon>Hyphomicrobiales</taxon>
        <taxon>Hyphomicrobiaceae</taxon>
        <taxon>Methyloligella</taxon>
    </lineage>
</organism>
<dbReference type="Proteomes" id="UP000095087">
    <property type="component" value="Unassembled WGS sequence"/>
</dbReference>
<evidence type="ECO:0000259" key="2">
    <source>
        <dbReference type="Pfam" id="PF13629"/>
    </source>
</evidence>
<evidence type="ECO:0000256" key="1">
    <source>
        <dbReference type="SAM" id="SignalP"/>
    </source>
</evidence>
<name>A0A1E2RVY0_9HYPH</name>
<protein>
    <recommendedName>
        <fullName evidence="2">Pilus formation protein N-terminal domain-containing protein</fullName>
    </recommendedName>
</protein>
<gene>
    <name evidence="3" type="ORF">A7A08_02782</name>
</gene>
<sequence length="171" mass="17910">MIDKAGYRLRFLALAISLSALSLGCAGTAYAQVDANVDRGVIEVGLDRARMLKLDQSAAEIIVGNPSIADISVQNAKLLVVTGKSFGRTNLIVVNAKGEVILESDLTVSDPSKGMITVHRGANNNETVYCAPKCTSLPAIGDTKEYFERVQGQIGSKQGMAQGSAGPQGAQ</sequence>
<evidence type="ECO:0000313" key="3">
    <source>
        <dbReference type="EMBL" id="ODA66384.1"/>
    </source>
</evidence>
<evidence type="ECO:0000313" key="4">
    <source>
        <dbReference type="Proteomes" id="UP000095087"/>
    </source>
</evidence>
<dbReference type="InterPro" id="IPR032789">
    <property type="entry name" value="T2SS-T3SS_pil_N"/>
</dbReference>
<accession>A0A1E2RVY0</accession>
<feature type="domain" description="Pilus formation protein N-terminal" evidence="2">
    <location>
        <begin position="40"/>
        <end position="109"/>
    </location>
</feature>
<dbReference type="RefSeq" id="WP_169823011.1">
    <property type="nucleotide sequence ID" value="NZ_MASI01000008.1"/>
</dbReference>
<dbReference type="PROSITE" id="PS51257">
    <property type="entry name" value="PROKAR_LIPOPROTEIN"/>
    <property type="match status" value="1"/>
</dbReference>
<dbReference type="STRING" id="1177755.A7A08_02782"/>
<reference evidence="3 4" key="1">
    <citation type="submission" date="2016-07" db="EMBL/GenBank/DDBJ databases">
        <title>Draft genome sequence of Methyloligella halotolerans C2T (VKM B-2706T=CCUG 61687T=DSM 25045T), a halotolerant polyhydroxybutyrate accumulating methylotroph.</title>
        <authorList>
            <person name="Vasilenko O.V."/>
            <person name="Doronina N.V."/>
            <person name="Poroshina M.N."/>
            <person name="Tarlachkov S.V."/>
            <person name="Trotsenko Y.A."/>
        </authorList>
    </citation>
    <scope>NUCLEOTIDE SEQUENCE [LARGE SCALE GENOMIC DNA]</scope>
    <source>
        <strain evidence="3 4">VKM B-2706</strain>
    </source>
</reference>
<feature type="signal peptide" evidence="1">
    <location>
        <begin position="1"/>
        <end position="31"/>
    </location>
</feature>
<proteinExistence type="predicted"/>
<dbReference type="AlphaFoldDB" id="A0A1E2RVY0"/>
<feature type="chain" id="PRO_5009116409" description="Pilus formation protein N-terminal domain-containing protein" evidence="1">
    <location>
        <begin position="32"/>
        <end position="171"/>
    </location>
</feature>
<keyword evidence="4" id="KW-1185">Reference proteome</keyword>
<comment type="caution">
    <text evidence="3">The sequence shown here is derived from an EMBL/GenBank/DDBJ whole genome shotgun (WGS) entry which is preliminary data.</text>
</comment>
<dbReference type="Pfam" id="PF13629">
    <property type="entry name" value="T2SS-T3SS_pil_N"/>
    <property type="match status" value="1"/>
</dbReference>
<dbReference type="EMBL" id="MASI01000008">
    <property type="protein sequence ID" value="ODA66384.1"/>
    <property type="molecule type" value="Genomic_DNA"/>
</dbReference>
<keyword evidence="1" id="KW-0732">Signal</keyword>